<feature type="region of interest" description="Disordered" evidence="2">
    <location>
        <begin position="112"/>
        <end position="143"/>
    </location>
</feature>
<evidence type="ECO:0000259" key="4">
    <source>
        <dbReference type="Pfam" id="PF17289"/>
    </source>
</evidence>
<reference evidence="5 6" key="1">
    <citation type="submission" date="2016-10" db="EMBL/GenBank/DDBJ databases">
        <authorList>
            <person name="de Groot N.N."/>
        </authorList>
    </citation>
    <scope>NUCLEOTIDE SEQUENCE [LARGE SCALE GENOMIC DNA]</scope>
    <source>
        <strain evidence="5 6">AA1</strain>
    </source>
</reference>
<feature type="domain" description="Terminase large subunit gp17-like C-terminal" evidence="4">
    <location>
        <begin position="425"/>
        <end position="582"/>
    </location>
</feature>
<keyword evidence="1" id="KW-1188">Viral release from host cell</keyword>
<organism evidence="5 6">
    <name type="scientific">Desulfoluna spongiiphila</name>
    <dbReference type="NCBI Taxonomy" id="419481"/>
    <lineage>
        <taxon>Bacteria</taxon>
        <taxon>Pseudomonadati</taxon>
        <taxon>Thermodesulfobacteriota</taxon>
        <taxon>Desulfobacteria</taxon>
        <taxon>Desulfobacterales</taxon>
        <taxon>Desulfolunaceae</taxon>
        <taxon>Desulfoluna</taxon>
    </lineage>
</organism>
<dbReference type="Pfam" id="PF17289">
    <property type="entry name" value="Terminase_6C"/>
    <property type="match status" value="1"/>
</dbReference>
<name>A0A1G5G3N7_9BACT</name>
<proteinExistence type="predicted"/>
<sequence length="598" mass="68664">MEVNRALGSGWYAHGMSLYTQEIKDAAKRLYLRHHTPKEIATIVNAPLRTVYDWRTKGQWDDLLSTESVEEAMGRRLALLSERDEKTKLELTEMNSLVESLVKLRHSRMLMEGKGQPGEGSEGKKKGEGSGGKRKRGRKKNDVTGIKEDDFKVKMHKYYFRYQMELREARHHRFRMLLKSRQIGATWYFAQEAFEDAVLTGRNQIFLSATRAQAEVFRRYIVAIAQQHFDIELKGNPIVLHTEKGPAELHFLSNNSKSAQSYTGNIYIDEFFWIQKFNELYKVASGMATHKKWRKTIFSTPSAVTHDAYDLWTGDRYNQRFKKKRVEFPGFKEMQSGILCPDNAWRKIITLDDAEAGGCDLFDRKELELEYSPSEFANLFGCQFMDDTFGVFRFADLEECAADVSEWKDIDFTDLRPMGNYPVWGGYDPSRHRDDASFVIVVPPLTPGGTFRVIKRFKWVNKSFTWQAAEIKKLCAMYNFTYMGIDVTGPGMGVFDTVKTFYPQATPIHYSVGSKTRMVLKAQEIITSNRIQWDAQETTIAHAFLTIRQTYTPNGQVTYSANRTDTTGHADVAWSIMHALVNEPISHDQAQGACVEVL</sequence>
<dbReference type="Pfam" id="PF06056">
    <property type="entry name" value="Terminase_5"/>
    <property type="match status" value="1"/>
</dbReference>
<dbReference type="Proteomes" id="UP000198870">
    <property type="component" value="Unassembled WGS sequence"/>
</dbReference>
<evidence type="ECO:0000259" key="3">
    <source>
        <dbReference type="Pfam" id="PF06056"/>
    </source>
</evidence>
<dbReference type="InterPro" id="IPR027417">
    <property type="entry name" value="P-loop_NTPase"/>
</dbReference>
<evidence type="ECO:0000313" key="6">
    <source>
        <dbReference type="Proteomes" id="UP000198870"/>
    </source>
</evidence>
<dbReference type="Gene3D" id="3.30.420.240">
    <property type="match status" value="1"/>
</dbReference>
<protein>
    <submittedName>
        <fullName evidence="5">Uncharacterized protein YjcR</fullName>
    </submittedName>
</protein>
<dbReference type="EMBL" id="FMUX01000009">
    <property type="protein sequence ID" value="SCY46124.1"/>
    <property type="molecule type" value="Genomic_DNA"/>
</dbReference>
<evidence type="ECO:0000256" key="1">
    <source>
        <dbReference type="ARBA" id="ARBA00022612"/>
    </source>
</evidence>
<evidence type="ECO:0000256" key="2">
    <source>
        <dbReference type="SAM" id="MobiDB-lite"/>
    </source>
</evidence>
<dbReference type="STRING" id="419481.SAMN05216233_109197"/>
<dbReference type="Pfam" id="PF03237">
    <property type="entry name" value="Terminase_6N"/>
    <property type="match status" value="1"/>
</dbReference>
<evidence type="ECO:0000313" key="5">
    <source>
        <dbReference type="EMBL" id="SCY46124.1"/>
    </source>
</evidence>
<keyword evidence="6" id="KW-1185">Reference proteome</keyword>
<feature type="domain" description="Terminase ATPase subunit N-terminal" evidence="3">
    <location>
        <begin position="22"/>
        <end position="77"/>
    </location>
</feature>
<gene>
    <name evidence="5" type="ORF">SAMN05216233_109197</name>
</gene>
<dbReference type="AlphaFoldDB" id="A0A1G5G3N7"/>
<accession>A0A1G5G3N7</accession>
<dbReference type="InterPro" id="IPR010332">
    <property type="entry name" value="ATPase_terminase-su_N"/>
</dbReference>
<dbReference type="InterPro" id="IPR035421">
    <property type="entry name" value="Terminase_6C"/>
</dbReference>
<dbReference type="Gene3D" id="3.40.50.300">
    <property type="entry name" value="P-loop containing nucleotide triphosphate hydrolases"/>
    <property type="match status" value="1"/>
</dbReference>